<evidence type="ECO:0000313" key="2">
    <source>
        <dbReference type="EMBL" id="MCI23235.1"/>
    </source>
</evidence>
<evidence type="ECO:0000256" key="1">
    <source>
        <dbReference type="SAM" id="MobiDB-lite"/>
    </source>
</evidence>
<dbReference type="EMBL" id="LXQA010134875">
    <property type="protein sequence ID" value="MCI23235.1"/>
    <property type="molecule type" value="Genomic_DNA"/>
</dbReference>
<name>A0A392QIW1_9FABA</name>
<dbReference type="Proteomes" id="UP000265520">
    <property type="component" value="Unassembled WGS sequence"/>
</dbReference>
<organism evidence="2 3">
    <name type="scientific">Trifolium medium</name>
    <dbReference type="NCBI Taxonomy" id="97028"/>
    <lineage>
        <taxon>Eukaryota</taxon>
        <taxon>Viridiplantae</taxon>
        <taxon>Streptophyta</taxon>
        <taxon>Embryophyta</taxon>
        <taxon>Tracheophyta</taxon>
        <taxon>Spermatophyta</taxon>
        <taxon>Magnoliopsida</taxon>
        <taxon>eudicotyledons</taxon>
        <taxon>Gunneridae</taxon>
        <taxon>Pentapetalae</taxon>
        <taxon>rosids</taxon>
        <taxon>fabids</taxon>
        <taxon>Fabales</taxon>
        <taxon>Fabaceae</taxon>
        <taxon>Papilionoideae</taxon>
        <taxon>50 kb inversion clade</taxon>
        <taxon>NPAAA clade</taxon>
        <taxon>Hologalegina</taxon>
        <taxon>IRL clade</taxon>
        <taxon>Trifolieae</taxon>
        <taxon>Trifolium</taxon>
    </lineage>
</organism>
<accession>A0A392QIW1</accession>
<reference evidence="2 3" key="1">
    <citation type="journal article" date="2018" name="Front. Plant Sci.">
        <title>Red Clover (Trifolium pratense) and Zigzag Clover (T. medium) - A Picture of Genomic Similarities and Differences.</title>
        <authorList>
            <person name="Dluhosova J."/>
            <person name="Istvanek J."/>
            <person name="Nedelnik J."/>
            <person name="Repkova J."/>
        </authorList>
    </citation>
    <scope>NUCLEOTIDE SEQUENCE [LARGE SCALE GENOMIC DNA]</scope>
    <source>
        <strain evidence="3">cv. 10/8</strain>
        <tissue evidence="2">Leaf</tissue>
    </source>
</reference>
<sequence length="43" mass="4714">MLDEGEGGAEQFELEQLSTTTTTSLLQLHSSSATNNNTFHYIP</sequence>
<feature type="non-terminal residue" evidence="2">
    <location>
        <position position="43"/>
    </location>
</feature>
<feature type="region of interest" description="Disordered" evidence="1">
    <location>
        <begin position="1"/>
        <end position="21"/>
    </location>
</feature>
<proteinExistence type="predicted"/>
<comment type="caution">
    <text evidence="2">The sequence shown here is derived from an EMBL/GenBank/DDBJ whole genome shotgun (WGS) entry which is preliminary data.</text>
</comment>
<keyword evidence="3" id="KW-1185">Reference proteome</keyword>
<dbReference type="AlphaFoldDB" id="A0A392QIW1"/>
<protein>
    <submittedName>
        <fullName evidence="2">Uncharacterized protein</fullName>
    </submittedName>
</protein>
<evidence type="ECO:0000313" key="3">
    <source>
        <dbReference type="Proteomes" id="UP000265520"/>
    </source>
</evidence>